<organism evidence="6 7">
    <name type="scientific">Ostreobium quekettii</name>
    <dbReference type="NCBI Taxonomy" id="121088"/>
    <lineage>
        <taxon>Eukaryota</taxon>
        <taxon>Viridiplantae</taxon>
        <taxon>Chlorophyta</taxon>
        <taxon>core chlorophytes</taxon>
        <taxon>Ulvophyceae</taxon>
        <taxon>TCBD clade</taxon>
        <taxon>Bryopsidales</taxon>
        <taxon>Ostreobineae</taxon>
        <taxon>Ostreobiaceae</taxon>
        <taxon>Ostreobium</taxon>
    </lineage>
</organism>
<evidence type="ECO:0000259" key="5">
    <source>
        <dbReference type="PROSITE" id="PS51858"/>
    </source>
</evidence>
<evidence type="ECO:0000313" key="7">
    <source>
        <dbReference type="Proteomes" id="UP000708148"/>
    </source>
</evidence>
<dbReference type="Pfam" id="PF05903">
    <property type="entry name" value="Peptidase_C97"/>
    <property type="match status" value="1"/>
</dbReference>
<evidence type="ECO:0000256" key="3">
    <source>
        <dbReference type="ARBA" id="ARBA00022801"/>
    </source>
</evidence>
<accession>A0A8S1ILM7</accession>
<dbReference type="EMBL" id="CAJHUC010000399">
    <property type="protein sequence ID" value="CAD7695878.1"/>
    <property type="molecule type" value="Genomic_DNA"/>
</dbReference>
<dbReference type="Gene3D" id="3.90.1720.30">
    <property type="entry name" value="PPPDE domains"/>
    <property type="match status" value="1"/>
</dbReference>
<evidence type="ECO:0000256" key="1">
    <source>
        <dbReference type="ARBA" id="ARBA00008140"/>
    </source>
</evidence>
<gene>
    <name evidence="6" type="ORF">OSTQU699_LOCUS1239</name>
</gene>
<dbReference type="PANTHER" id="PTHR12378">
    <property type="entry name" value="DESUMOYLATING ISOPEPTIDASE"/>
    <property type="match status" value="1"/>
</dbReference>
<feature type="compositionally biased region" description="Basic and acidic residues" evidence="4">
    <location>
        <begin position="36"/>
        <end position="49"/>
    </location>
</feature>
<dbReference type="GO" id="GO:0006508">
    <property type="term" value="P:proteolysis"/>
    <property type="evidence" value="ECO:0007669"/>
    <property type="project" value="UniProtKB-KW"/>
</dbReference>
<dbReference type="GO" id="GO:0008233">
    <property type="term" value="F:peptidase activity"/>
    <property type="evidence" value="ECO:0007669"/>
    <property type="project" value="UniProtKB-KW"/>
</dbReference>
<comment type="similarity">
    <text evidence="1">Belongs to the DeSI family.</text>
</comment>
<dbReference type="InterPro" id="IPR008580">
    <property type="entry name" value="PPPDE_dom"/>
</dbReference>
<protein>
    <recommendedName>
        <fullName evidence="5">PPPDE domain-containing protein</fullName>
    </recommendedName>
</protein>
<evidence type="ECO:0000313" key="6">
    <source>
        <dbReference type="EMBL" id="CAD7695878.1"/>
    </source>
</evidence>
<evidence type="ECO:0000256" key="2">
    <source>
        <dbReference type="ARBA" id="ARBA00022670"/>
    </source>
</evidence>
<feature type="region of interest" description="Disordered" evidence="4">
    <location>
        <begin position="1"/>
        <end position="49"/>
    </location>
</feature>
<feature type="domain" description="PPPDE" evidence="5">
    <location>
        <begin position="101"/>
        <end position="236"/>
    </location>
</feature>
<dbReference type="AlphaFoldDB" id="A0A8S1ILM7"/>
<dbReference type="PANTHER" id="PTHR12378:SF7">
    <property type="entry name" value="DESUMOYLATING ISOPEPTIDASE 1"/>
    <property type="match status" value="1"/>
</dbReference>
<reference evidence="6" key="1">
    <citation type="submission" date="2020-12" db="EMBL/GenBank/DDBJ databases">
        <authorList>
            <person name="Iha C."/>
        </authorList>
    </citation>
    <scope>NUCLEOTIDE SEQUENCE</scope>
</reference>
<dbReference type="GO" id="GO:0070646">
    <property type="term" value="P:protein modification by small protein removal"/>
    <property type="evidence" value="ECO:0007669"/>
    <property type="project" value="TreeGrafter"/>
</dbReference>
<keyword evidence="7" id="KW-1185">Reference proteome</keyword>
<comment type="caution">
    <text evidence="6">The sequence shown here is derived from an EMBL/GenBank/DDBJ whole genome shotgun (WGS) entry which is preliminary data.</text>
</comment>
<dbReference type="OrthoDB" id="412286at2759"/>
<dbReference type="PROSITE" id="PS51858">
    <property type="entry name" value="PPPDE"/>
    <property type="match status" value="1"/>
</dbReference>
<dbReference type="Proteomes" id="UP000708148">
    <property type="component" value="Unassembled WGS sequence"/>
</dbReference>
<dbReference type="InterPro" id="IPR042266">
    <property type="entry name" value="PPPDE_sf"/>
</dbReference>
<evidence type="ECO:0000256" key="4">
    <source>
        <dbReference type="SAM" id="MobiDB-lite"/>
    </source>
</evidence>
<dbReference type="SMART" id="SM01179">
    <property type="entry name" value="DUF862"/>
    <property type="match status" value="1"/>
</dbReference>
<keyword evidence="2" id="KW-0645">Protease</keyword>
<sequence>MALLSPVAGSGRAPLPPTGTSGRDASQRALATPPEAVERSRRSRPSVEAHLRPCLPLTAASSSKRWALRCAAEGEQERDTGMSAEEIEAAAGDAGNEEDGYRVLVRVYNLDRYGLAPMGAKLLKKEVDGIWHVAVAVHNCEFWYDHQVNQQDLSEVEFAFGFGPAYVYDLGRTRTTKEELERLAFGPLAEKYHIDSYDCFYHNCHHFANELCMNLNGRRIPQWCIDHGEQGLSEMGEANAALTRFVTNKIARIMMVSWGKYSKERFVQLTEMKEEEEEERARSVGQAAA</sequence>
<name>A0A8S1ILM7_9CHLO</name>
<proteinExistence type="inferred from homology"/>
<keyword evidence="3" id="KW-0378">Hydrolase</keyword>